<sequence length="363" mass="39642">VKRPVALLCTSNGVGLGHLTRQMAVARFLQETHDVVVFTLSPAASLAVDAGFHTEYLRSHEYGTVGNREWNGFYATRLEHLLDQYRPEFMSFDGGHPYAGLCAVLRHRRGLRSVWSRRGLWQPDRGHDAFSRSTLFTHVVEPGEYAAEFDRGLTANGANASLVVSPVSGVRPEDLRPADEIRADLGLDPERPAVLMQLGAGQVNDLDSLSARVVAALRRHPEVQIVVTESVLTRTPAVLPDDVHRLRHFPIGEYRNAFDASVMAAGYNSFHEAMSLGLPTLFIPNLGTAKDDQDARARWAEAAGTGLRWDEATGDTDDLNAAVDRLVDPAGQEALRARMAALPPADGAREIAEALVGWGREAV</sequence>
<dbReference type="Gene3D" id="3.40.50.2000">
    <property type="entry name" value="Glycogen Phosphorylase B"/>
    <property type="match status" value="1"/>
</dbReference>
<dbReference type="AlphaFoldDB" id="A0A381U3G1"/>
<feature type="non-terminal residue" evidence="2">
    <location>
        <position position="1"/>
    </location>
</feature>
<feature type="domain" description="Erythromycin biosynthesis protein CIII-like C-terminal" evidence="1">
    <location>
        <begin position="225"/>
        <end position="341"/>
    </location>
</feature>
<accession>A0A381U3G1</accession>
<dbReference type="InterPro" id="IPR010610">
    <property type="entry name" value="EryCIII-like_C"/>
</dbReference>
<reference evidence="2" key="1">
    <citation type="submission" date="2018-05" db="EMBL/GenBank/DDBJ databases">
        <authorList>
            <person name="Lanie J.A."/>
            <person name="Ng W.-L."/>
            <person name="Kazmierczak K.M."/>
            <person name="Andrzejewski T.M."/>
            <person name="Davidsen T.M."/>
            <person name="Wayne K.J."/>
            <person name="Tettelin H."/>
            <person name="Glass J.I."/>
            <person name="Rusch D."/>
            <person name="Podicherti R."/>
            <person name="Tsui H.-C.T."/>
            <person name="Winkler M.E."/>
        </authorList>
    </citation>
    <scope>NUCLEOTIDE SEQUENCE</scope>
</reference>
<dbReference type="SUPFAM" id="SSF53756">
    <property type="entry name" value="UDP-Glycosyltransferase/glycogen phosphorylase"/>
    <property type="match status" value="1"/>
</dbReference>
<protein>
    <recommendedName>
        <fullName evidence="1">Erythromycin biosynthesis protein CIII-like C-terminal domain-containing protein</fullName>
    </recommendedName>
</protein>
<dbReference type="PANTHER" id="PTHR21015">
    <property type="entry name" value="UDP-N-ACETYLGLUCOSAMINE--N-ACETYLMURAMYL-(PENTAPEPTIDE) PYROPHOSPHORYL-UNDECAPRENOL N-ACETYLGLUCOSAMINE TRANSFERASE 1"/>
    <property type="match status" value="1"/>
</dbReference>
<gene>
    <name evidence="2" type="ORF">METZ01_LOCUS74992</name>
</gene>
<dbReference type="EMBL" id="UINC01005569">
    <property type="protein sequence ID" value="SVA22138.1"/>
    <property type="molecule type" value="Genomic_DNA"/>
</dbReference>
<dbReference type="PANTHER" id="PTHR21015:SF28">
    <property type="entry name" value="SLL1722 PROTEIN"/>
    <property type="match status" value="1"/>
</dbReference>
<evidence type="ECO:0000259" key="1">
    <source>
        <dbReference type="Pfam" id="PF06722"/>
    </source>
</evidence>
<dbReference type="Pfam" id="PF06722">
    <property type="entry name" value="EryCIII-like_C"/>
    <property type="match status" value="1"/>
</dbReference>
<proteinExistence type="predicted"/>
<evidence type="ECO:0000313" key="2">
    <source>
        <dbReference type="EMBL" id="SVA22138.1"/>
    </source>
</evidence>
<name>A0A381U3G1_9ZZZZ</name>
<organism evidence="2">
    <name type="scientific">marine metagenome</name>
    <dbReference type="NCBI Taxonomy" id="408172"/>
    <lineage>
        <taxon>unclassified sequences</taxon>
        <taxon>metagenomes</taxon>
        <taxon>ecological metagenomes</taxon>
    </lineage>
</organism>
<dbReference type="GO" id="GO:0016757">
    <property type="term" value="F:glycosyltransferase activity"/>
    <property type="evidence" value="ECO:0007669"/>
    <property type="project" value="UniProtKB-ARBA"/>
</dbReference>